<feature type="transmembrane region" description="Helical" evidence="9">
    <location>
        <begin position="135"/>
        <end position="157"/>
    </location>
</feature>
<dbReference type="NCBIfam" id="TIGR00077">
    <property type="entry name" value="lspA"/>
    <property type="match status" value="1"/>
</dbReference>
<keyword evidence="2 9" id="KW-1003">Cell membrane</keyword>
<protein>
    <recommendedName>
        <fullName evidence="9">Lipoprotein signal peptidase</fullName>
        <ecNumber evidence="9">3.4.23.36</ecNumber>
    </recommendedName>
    <alternativeName>
        <fullName evidence="9">Prolipoprotein signal peptidase</fullName>
    </alternativeName>
    <alternativeName>
        <fullName evidence="9">Signal peptidase II</fullName>
        <shortName evidence="9">SPase II</shortName>
    </alternativeName>
</protein>
<comment type="similarity">
    <text evidence="1 9 10">Belongs to the peptidase A8 family.</text>
</comment>
<evidence type="ECO:0000256" key="10">
    <source>
        <dbReference type="RuleBase" id="RU004181"/>
    </source>
</evidence>
<comment type="caution">
    <text evidence="9">Lacks conserved residue(s) required for the propagation of feature annotation.</text>
</comment>
<keyword evidence="7 9" id="KW-1133">Transmembrane helix</keyword>
<dbReference type="PANTHER" id="PTHR33695">
    <property type="entry name" value="LIPOPROTEIN SIGNAL PEPTIDASE"/>
    <property type="match status" value="1"/>
</dbReference>
<dbReference type="OrthoDB" id="4308908at2"/>
<evidence type="ECO:0000256" key="3">
    <source>
        <dbReference type="ARBA" id="ARBA00022670"/>
    </source>
</evidence>
<dbReference type="Pfam" id="PF01252">
    <property type="entry name" value="Peptidase_A8"/>
    <property type="match status" value="1"/>
</dbReference>
<keyword evidence="12" id="KW-1185">Reference proteome</keyword>
<dbReference type="EMBL" id="CP047156">
    <property type="protein sequence ID" value="QHC02224.1"/>
    <property type="molecule type" value="Genomic_DNA"/>
</dbReference>
<sequence length="176" mass="18704">MSRRRLGVLLAVAAGALIVDIATKTLAVAQLSDAEPIRLLDGGLFLTLARNTGAAFSMGSNMTIVFTFVMIVVITVIALVARRVRSLPWAIALGLIMGGASGNLVDRLFRSPAPLKGGVVDFLSVFDPWGQVWPIFNLADVFIVSGGILAVTLTISGREIDGTRPRRDAKARKESS</sequence>
<dbReference type="GO" id="GO:0006508">
    <property type="term" value="P:proteolysis"/>
    <property type="evidence" value="ECO:0007669"/>
    <property type="project" value="UniProtKB-KW"/>
</dbReference>
<dbReference type="GO" id="GO:0005886">
    <property type="term" value="C:plasma membrane"/>
    <property type="evidence" value="ECO:0007669"/>
    <property type="project" value="UniProtKB-SubCell"/>
</dbReference>
<dbReference type="KEGG" id="eke:EK0264_01705"/>
<keyword evidence="6 9" id="KW-0378">Hydrolase</keyword>
<dbReference type="FunCoup" id="A0A7L4YTH1">
    <property type="interactions" value="84"/>
</dbReference>
<evidence type="ECO:0000256" key="1">
    <source>
        <dbReference type="ARBA" id="ARBA00006139"/>
    </source>
</evidence>
<dbReference type="Proteomes" id="UP000463857">
    <property type="component" value="Chromosome"/>
</dbReference>
<keyword evidence="3 9" id="KW-0645">Protease</keyword>
<dbReference type="UniPathway" id="UPA00665"/>
<comment type="function">
    <text evidence="9">This protein specifically catalyzes the removal of signal peptides from prolipoproteins.</text>
</comment>
<dbReference type="InParanoid" id="A0A7L4YTH1"/>
<reference evidence="11 12" key="1">
    <citation type="journal article" date="2018" name="Int. J. Syst. Evol. Microbiol.">
        <title>Epidermidibacterium keratini gen. nov., sp. nov., a member of the family Sporichthyaceae, isolated from keratin epidermis.</title>
        <authorList>
            <person name="Lee D.G."/>
            <person name="Trujillo M.E."/>
            <person name="Kang S."/>
            <person name="Nam J.J."/>
            <person name="Kim Y.J."/>
        </authorList>
    </citation>
    <scope>NUCLEOTIDE SEQUENCE [LARGE SCALE GENOMIC DNA]</scope>
    <source>
        <strain evidence="11 12">EPI-7</strain>
    </source>
</reference>
<name>A0A7L4YTH1_9ACTN</name>
<accession>A0A7L4YTH1</accession>
<evidence type="ECO:0000256" key="4">
    <source>
        <dbReference type="ARBA" id="ARBA00022692"/>
    </source>
</evidence>
<evidence type="ECO:0000256" key="7">
    <source>
        <dbReference type="ARBA" id="ARBA00022989"/>
    </source>
</evidence>
<keyword evidence="4 9" id="KW-0812">Transmembrane</keyword>
<comment type="pathway">
    <text evidence="9">Protein modification; lipoprotein biosynthesis (signal peptide cleavage).</text>
</comment>
<dbReference type="InterPro" id="IPR001872">
    <property type="entry name" value="Peptidase_A8"/>
</dbReference>
<dbReference type="EC" id="3.4.23.36" evidence="9"/>
<dbReference type="HAMAP" id="MF_00161">
    <property type="entry name" value="LspA"/>
    <property type="match status" value="1"/>
</dbReference>
<dbReference type="AlphaFoldDB" id="A0A7L4YTH1"/>
<evidence type="ECO:0000256" key="6">
    <source>
        <dbReference type="ARBA" id="ARBA00022801"/>
    </source>
</evidence>
<keyword evidence="5 9" id="KW-0064">Aspartyl protease</keyword>
<gene>
    <name evidence="9 11" type="primary">lspA</name>
    <name evidence="11" type="ORF">EK0264_01705</name>
</gene>
<evidence type="ECO:0000256" key="9">
    <source>
        <dbReference type="HAMAP-Rule" id="MF_00161"/>
    </source>
</evidence>
<dbReference type="PANTHER" id="PTHR33695:SF1">
    <property type="entry name" value="LIPOPROTEIN SIGNAL PEPTIDASE"/>
    <property type="match status" value="1"/>
</dbReference>
<dbReference type="PRINTS" id="PR00781">
    <property type="entry name" value="LIPOSIGPTASE"/>
</dbReference>
<evidence type="ECO:0000256" key="8">
    <source>
        <dbReference type="ARBA" id="ARBA00023136"/>
    </source>
</evidence>
<keyword evidence="8 9" id="KW-0472">Membrane</keyword>
<feature type="transmembrane region" description="Helical" evidence="9">
    <location>
        <begin position="87"/>
        <end position="105"/>
    </location>
</feature>
<evidence type="ECO:0000256" key="5">
    <source>
        <dbReference type="ARBA" id="ARBA00022750"/>
    </source>
</evidence>
<evidence type="ECO:0000256" key="2">
    <source>
        <dbReference type="ARBA" id="ARBA00022475"/>
    </source>
</evidence>
<comment type="catalytic activity">
    <reaction evidence="9">
        <text>Release of signal peptides from bacterial membrane prolipoproteins. Hydrolyzes -Xaa-Yaa-Zaa-|-(S,diacylglyceryl)Cys-, in which Xaa is hydrophobic (preferably Leu), and Yaa (Ala or Ser) and Zaa (Gly or Ala) have small, neutral side chains.</text>
        <dbReference type="EC" id="3.4.23.36"/>
    </reaction>
</comment>
<feature type="active site" evidence="9">
    <location>
        <position position="140"/>
    </location>
</feature>
<proteinExistence type="inferred from homology"/>
<evidence type="ECO:0000313" key="11">
    <source>
        <dbReference type="EMBL" id="QHC02224.1"/>
    </source>
</evidence>
<comment type="subcellular location">
    <subcellularLocation>
        <location evidence="9">Cell membrane</location>
        <topology evidence="9">Multi-pass membrane protein</topology>
    </subcellularLocation>
</comment>
<feature type="transmembrane region" description="Helical" evidence="9">
    <location>
        <begin position="53"/>
        <end position="80"/>
    </location>
</feature>
<organism evidence="11 12">
    <name type="scientific">Epidermidibacterium keratini</name>
    <dbReference type="NCBI Taxonomy" id="1891644"/>
    <lineage>
        <taxon>Bacteria</taxon>
        <taxon>Bacillati</taxon>
        <taxon>Actinomycetota</taxon>
        <taxon>Actinomycetes</taxon>
        <taxon>Sporichthyales</taxon>
        <taxon>Sporichthyaceae</taxon>
        <taxon>Epidermidibacterium</taxon>
    </lineage>
</organism>
<dbReference type="GO" id="GO:0004190">
    <property type="term" value="F:aspartic-type endopeptidase activity"/>
    <property type="evidence" value="ECO:0007669"/>
    <property type="project" value="UniProtKB-UniRule"/>
</dbReference>
<evidence type="ECO:0000313" key="12">
    <source>
        <dbReference type="Proteomes" id="UP000463857"/>
    </source>
</evidence>
<feature type="active site" evidence="9">
    <location>
        <position position="121"/>
    </location>
</feature>